<reference evidence="1" key="2">
    <citation type="journal article" date="2015" name="Data Brief">
        <title>Shoot transcriptome of the giant reed, Arundo donax.</title>
        <authorList>
            <person name="Barrero R.A."/>
            <person name="Guerrero F.D."/>
            <person name="Moolhuijzen P."/>
            <person name="Goolsby J.A."/>
            <person name="Tidwell J."/>
            <person name="Bellgard S.E."/>
            <person name="Bellgard M.I."/>
        </authorList>
    </citation>
    <scope>NUCLEOTIDE SEQUENCE</scope>
    <source>
        <tissue evidence="1">Shoot tissue taken approximately 20 cm above the soil surface</tissue>
    </source>
</reference>
<dbReference type="EMBL" id="GBRH01282330">
    <property type="protein sequence ID" value="JAD15565.1"/>
    <property type="molecule type" value="Transcribed_RNA"/>
</dbReference>
<sequence length="113" mass="12902">MFNRPEFPRLDKHQHFKVFTINGGASNAKWSVLQSRDFFVEVNSAVFIDKVVYFLMNGVYNPKRRHGVGTGIPADYIGSLDIETEEWRRDIQGPISGSLVMDNIDAQKDHVSM</sequence>
<accession>A0A0A9TUN4</accession>
<proteinExistence type="predicted"/>
<organism evidence="1">
    <name type="scientific">Arundo donax</name>
    <name type="common">Giant reed</name>
    <name type="synonym">Donax arundinaceus</name>
    <dbReference type="NCBI Taxonomy" id="35708"/>
    <lineage>
        <taxon>Eukaryota</taxon>
        <taxon>Viridiplantae</taxon>
        <taxon>Streptophyta</taxon>
        <taxon>Embryophyta</taxon>
        <taxon>Tracheophyta</taxon>
        <taxon>Spermatophyta</taxon>
        <taxon>Magnoliopsida</taxon>
        <taxon>Liliopsida</taxon>
        <taxon>Poales</taxon>
        <taxon>Poaceae</taxon>
        <taxon>PACMAD clade</taxon>
        <taxon>Arundinoideae</taxon>
        <taxon>Arundineae</taxon>
        <taxon>Arundo</taxon>
    </lineage>
</organism>
<protein>
    <submittedName>
        <fullName evidence="1">Uncharacterized protein</fullName>
    </submittedName>
</protein>
<reference evidence="1" key="1">
    <citation type="submission" date="2014-09" db="EMBL/GenBank/DDBJ databases">
        <authorList>
            <person name="Magalhaes I.L.F."/>
            <person name="Oliveira U."/>
            <person name="Santos F.R."/>
            <person name="Vidigal T.H.D.A."/>
            <person name="Brescovit A.D."/>
            <person name="Santos A.J."/>
        </authorList>
    </citation>
    <scope>NUCLEOTIDE SEQUENCE</scope>
    <source>
        <tissue evidence="1">Shoot tissue taken approximately 20 cm above the soil surface</tissue>
    </source>
</reference>
<dbReference type="AlphaFoldDB" id="A0A0A9TUN4"/>
<evidence type="ECO:0000313" key="1">
    <source>
        <dbReference type="EMBL" id="JAD15565.1"/>
    </source>
</evidence>
<name>A0A0A9TUN4_ARUDO</name>